<feature type="compositionally biased region" description="Basic residues" evidence="2">
    <location>
        <begin position="568"/>
        <end position="580"/>
    </location>
</feature>
<evidence type="ECO:0000256" key="3">
    <source>
        <dbReference type="SAM" id="Phobius"/>
    </source>
</evidence>
<evidence type="ECO:0000256" key="1">
    <source>
        <dbReference type="ARBA" id="ARBA00022737"/>
    </source>
</evidence>
<dbReference type="GO" id="GO:0042302">
    <property type="term" value="F:structural constituent of cuticle"/>
    <property type="evidence" value="ECO:0007669"/>
    <property type="project" value="InterPro"/>
</dbReference>
<evidence type="ECO:0000259" key="4">
    <source>
        <dbReference type="SMART" id="SM01088"/>
    </source>
</evidence>
<feature type="compositionally biased region" description="Low complexity" evidence="2">
    <location>
        <begin position="338"/>
        <end position="358"/>
    </location>
</feature>
<feature type="compositionally biased region" description="Pro residues" evidence="2">
    <location>
        <begin position="526"/>
        <end position="536"/>
    </location>
</feature>
<keyword evidence="3" id="KW-0472">Membrane</keyword>
<dbReference type="PANTHER" id="PTHR24637:SF421">
    <property type="entry name" value="CUTICLE COLLAGEN DPY-2"/>
    <property type="match status" value="1"/>
</dbReference>
<protein>
    <submittedName>
        <fullName evidence="6">Nematode cuticle collagen N-terminal domain-containing protein</fullName>
    </submittedName>
</protein>
<sequence>MDAWLTWDFVTQRSIIQIPVRPFVPWGTLLQEYPLESVQRVIEPSELIGALPILSGQSIRRLCGCCRRRYSCCSLRADFFCEGIAAVLVENIEQFSSRSSGRRGALNSVWGSFGDWQTTTGGGPGGKVPPPPPSPPSPLGHPSDQVDGRSRPTIKFLIRSSHAPNFRFSILQSQSKLIIFAAPPNRDLLQRKAPWAPMMEVPKQNCKGRAFQAVQAAECEGEQNAEEEPWRDSAYRWVLGLSSLISLIALLTVCLLVPSMYNQVHSMARFARNDFAFCERSALDLEGSVPSTAYLLSNRTRRDANYAGYSSTILAANGPLFQECPACCVPGERGPTGDSGLPGLPGAPGPDGAQGRPGTTPNASCIPERVFEPPPCLPCPQGPRGPSGHPGFPGEPGDHGIPGRPGQDGLPGKPGDDGPPGPDGPPGQPGPYGDKGPTPEAHIIPGPPGDPGETGPWGPPGHPGPPGEDGYPGGAGEKGWPGPPGPPGPMGTAGLPGSTGEPGPTGTPGTCVCQDTEVVLTEKRPLPPAPPLPPAEPTSDAYAAGRIGAPAPLPPMDSGNAVTEDLYKRKKKKKKMKKRI</sequence>
<feature type="transmembrane region" description="Helical" evidence="3">
    <location>
        <begin position="234"/>
        <end position="257"/>
    </location>
</feature>
<evidence type="ECO:0000313" key="6">
    <source>
        <dbReference type="WBParaSite" id="Gr19_v10_g7618.t1"/>
    </source>
</evidence>
<feature type="compositionally biased region" description="Gly residues" evidence="2">
    <location>
        <begin position="470"/>
        <end position="479"/>
    </location>
</feature>
<evidence type="ECO:0000313" key="5">
    <source>
        <dbReference type="Proteomes" id="UP000887572"/>
    </source>
</evidence>
<dbReference type="AlphaFoldDB" id="A0A914I7G3"/>
<feature type="domain" description="Nematode cuticle collagen N-terminal" evidence="4">
    <location>
        <begin position="239"/>
        <end position="289"/>
    </location>
</feature>
<feature type="region of interest" description="Disordered" evidence="2">
    <location>
        <begin position="335"/>
        <end position="511"/>
    </location>
</feature>
<feature type="compositionally biased region" description="Pro residues" evidence="2">
    <location>
        <begin position="457"/>
        <end position="466"/>
    </location>
</feature>
<feature type="compositionally biased region" description="Low complexity" evidence="2">
    <location>
        <begin position="490"/>
        <end position="510"/>
    </location>
</feature>
<dbReference type="Pfam" id="PF01484">
    <property type="entry name" value="Col_cuticle_N"/>
    <property type="match status" value="1"/>
</dbReference>
<keyword evidence="3" id="KW-0812">Transmembrane</keyword>
<keyword evidence="1" id="KW-0677">Repeat</keyword>
<feature type="region of interest" description="Disordered" evidence="2">
    <location>
        <begin position="118"/>
        <end position="148"/>
    </location>
</feature>
<dbReference type="InterPro" id="IPR002486">
    <property type="entry name" value="Col_cuticle_N"/>
</dbReference>
<dbReference type="Proteomes" id="UP000887572">
    <property type="component" value="Unplaced"/>
</dbReference>
<evidence type="ECO:0000256" key="2">
    <source>
        <dbReference type="SAM" id="MobiDB-lite"/>
    </source>
</evidence>
<feature type="region of interest" description="Disordered" evidence="2">
    <location>
        <begin position="523"/>
        <end position="580"/>
    </location>
</feature>
<name>A0A914I7G3_GLORO</name>
<keyword evidence="3" id="KW-1133">Transmembrane helix</keyword>
<reference evidence="6" key="1">
    <citation type="submission" date="2022-11" db="UniProtKB">
        <authorList>
            <consortium name="WormBaseParasite"/>
        </authorList>
    </citation>
    <scope>IDENTIFICATION</scope>
</reference>
<keyword evidence="5" id="KW-1185">Reference proteome</keyword>
<feature type="compositionally biased region" description="Pro residues" evidence="2">
    <location>
        <begin position="127"/>
        <end position="139"/>
    </location>
</feature>
<proteinExistence type="predicted"/>
<feature type="compositionally biased region" description="Pro residues" evidence="2">
    <location>
        <begin position="417"/>
        <end position="429"/>
    </location>
</feature>
<dbReference type="Pfam" id="PF01391">
    <property type="entry name" value="Collagen"/>
    <property type="match status" value="2"/>
</dbReference>
<organism evidence="5 6">
    <name type="scientific">Globodera rostochiensis</name>
    <name type="common">Golden nematode worm</name>
    <name type="synonym">Heterodera rostochiensis</name>
    <dbReference type="NCBI Taxonomy" id="31243"/>
    <lineage>
        <taxon>Eukaryota</taxon>
        <taxon>Metazoa</taxon>
        <taxon>Ecdysozoa</taxon>
        <taxon>Nematoda</taxon>
        <taxon>Chromadorea</taxon>
        <taxon>Rhabditida</taxon>
        <taxon>Tylenchina</taxon>
        <taxon>Tylenchomorpha</taxon>
        <taxon>Tylenchoidea</taxon>
        <taxon>Heteroderidae</taxon>
        <taxon>Heteroderinae</taxon>
        <taxon>Globodera</taxon>
    </lineage>
</organism>
<dbReference type="SMART" id="SM01088">
    <property type="entry name" value="Col_cuticle_N"/>
    <property type="match status" value="1"/>
</dbReference>
<dbReference type="WBParaSite" id="Gr19_v10_g7618.t1">
    <property type="protein sequence ID" value="Gr19_v10_g7618.t1"/>
    <property type="gene ID" value="Gr19_v10_g7618"/>
</dbReference>
<dbReference type="InterPro" id="IPR008160">
    <property type="entry name" value="Collagen"/>
</dbReference>
<accession>A0A914I7G3</accession>
<feature type="compositionally biased region" description="Pro residues" evidence="2">
    <location>
        <begin position="372"/>
        <end position="383"/>
    </location>
</feature>
<dbReference type="PANTHER" id="PTHR24637">
    <property type="entry name" value="COLLAGEN"/>
    <property type="match status" value="1"/>
</dbReference>